<proteinExistence type="predicted"/>
<keyword evidence="2" id="KW-0732">Signal</keyword>
<protein>
    <submittedName>
        <fullName evidence="3">Uncharacterized protein</fullName>
    </submittedName>
</protein>
<evidence type="ECO:0000313" key="3">
    <source>
        <dbReference type="EnsemblPlants" id="ORUFI04G03650.1"/>
    </source>
</evidence>
<dbReference type="Gramene" id="ORUFI04G03650.1">
    <property type="protein sequence ID" value="ORUFI04G03650.1"/>
    <property type="gene ID" value="ORUFI04G03650"/>
</dbReference>
<organism evidence="3 4">
    <name type="scientific">Oryza rufipogon</name>
    <name type="common">Brownbeard rice</name>
    <name type="synonym">Asian wild rice</name>
    <dbReference type="NCBI Taxonomy" id="4529"/>
    <lineage>
        <taxon>Eukaryota</taxon>
        <taxon>Viridiplantae</taxon>
        <taxon>Streptophyta</taxon>
        <taxon>Embryophyta</taxon>
        <taxon>Tracheophyta</taxon>
        <taxon>Spermatophyta</taxon>
        <taxon>Magnoliopsida</taxon>
        <taxon>Liliopsida</taxon>
        <taxon>Poales</taxon>
        <taxon>Poaceae</taxon>
        <taxon>BOP clade</taxon>
        <taxon>Oryzoideae</taxon>
        <taxon>Oryzeae</taxon>
        <taxon>Oryzinae</taxon>
        <taxon>Oryza</taxon>
    </lineage>
</organism>
<evidence type="ECO:0000256" key="2">
    <source>
        <dbReference type="SAM" id="SignalP"/>
    </source>
</evidence>
<dbReference type="EnsemblPlants" id="ORUFI04G03650.1">
    <property type="protein sequence ID" value="ORUFI04G03650.1"/>
    <property type="gene ID" value="ORUFI04G03650"/>
</dbReference>
<dbReference type="AlphaFoldDB" id="A0A0E0P5H5"/>
<sequence>MIRFRQSLPATAVTCLLLLLATRIDNLLRRELPAVDVPVAVRGESTCSIPASWSTGRRRPVPPALCSSTPARCCAKPAVEDVVDDEKEKETWRREDKPEGKDRGEEVLGRGWFMVDEIGMDILTIALPAVLALATDPITVLISTSFVGHVGKDLNCFLTTCNCPFIL</sequence>
<reference evidence="3" key="2">
    <citation type="submission" date="2015-06" db="UniProtKB">
        <authorList>
            <consortium name="EnsemblPlants"/>
        </authorList>
    </citation>
    <scope>IDENTIFICATION</scope>
</reference>
<dbReference type="STRING" id="4529.A0A0E0P5H5"/>
<feature type="signal peptide" evidence="2">
    <location>
        <begin position="1"/>
        <end position="29"/>
    </location>
</feature>
<accession>A0A0E0P5H5</accession>
<dbReference type="Proteomes" id="UP000008022">
    <property type="component" value="Unassembled WGS sequence"/>
</dbReference>
<feature type="chain" id="PRO_5002369544" evidence="2">
    <location>
        <begin position="30"/>
        <end position="167"/>
    </location>
</feature>
<dbReference type="HOGENOM" id="CLU_1597177_0_0_1"/>
<evidence type="ECO:0000313" key="4">
    <source>
        <dbReference type="Proteomes" id="UP000008022"/>
    </source>
</evidence>
<feature type="compositionally biased region" description="Basic and acidic residues" evidence="1">
    <location>
        <begin position="86"/>
        <end position="104"/>
    </location>
</feature>
<reference evidence="4" key="1">
    <citation type="submission" date="2013-06" db="EMBL/GenBank/DDBJ databases">
        <authorList>
            <person name="Zhao Q."/>
        </authorList>
    </citation>
    <scope>NUCLEOTIDE SEQUENCE</scope>
    <source>
        <strain evidence="4">cv. W1943</strain>
    </source>
</reference>
<keyword evidence="4" id="KW-1185">Reference proteome</keyword>
<feature type="region of interest" description="Disordered" evidence="1">
    <location>
        <begin position="85"/>
        <end position="104"/>
    </location>
</feature>
<evidence type="ECO:0000256" key="1">
    <source>
        <dbReference type="SAM" id="MobiDB-lite"/>
    </source>
</evidence>
<name>A0A0E0P5H5_ORYRU</name>